<dbReference type="EMBL" id="QJKJ01013129">
    <property type="protein sequence ID" value="RDX67116.1"/>
    <property type="molecule type" value="Genomic_DNA"/>
</dbReference>
<keyword evidence="2" id="KW-1185">Reference proteome</keyword>
<evidence type="ECO:0000313" key="1">
    <source>
        <dbReference type="EMBL" id="RDX67116.1"/>
    </source>
</evidence>
<dbReference type="PANTHER" id="PTHR48475">
    <property type="entry name" value="RIBONUCLEASE H"/>
    <property type="match status" value="1"/>
</dbReference>
<organism evidence="1 2">
    <name type="scientific">Mucuna pruriens</name>
    <name type="common">Velvet bean</name>
    <name type="synonym">Dolichos pruriens</name>
    <dbReference type="NCBI Taxonomy" id="157652"/>
    <lineage>
        <taxon>Eukaryota</taxon>
        <taxon>Viridiplantae</taxon>
        <taxon>Streptophyta</taxon>
        <taxon>Embryophyta</taxon>
        <taxon>Tracheophyta</taxon>
        <taxon>Spermatophyta</taxon>
        <taxon>Magnoliopsida</taxon>
        <taxon>eudicotyledons</taxon>
        <taxon>Gunneridae</taxon>
        <taxon>Pentapetalae</taxon>
        <taxon>rosids</taxon>
        <taxon>fabids</taxon>
        <taxon>Fabales</taxon>
        <taxon>Fabaceae</taxon>
        <taxon>Papilionoideae</taxon>
        <taxon>50 kb inversion clade</taxon>
        <taxon>NPAAA clade</taxon>
        <taxon>indigoferoid/millettioid clade</taxon>
        <taxon>Phaseoleae</taxon>
        <taxon>Mucuna</taxon>
    </lineage>
</organism>
<accession>A0A371EM96</accession>
<dbReference type="PANTHER" id="PTHR48475:SF1">
    <property type="entry name" value="RNASE H TYPE-1 DOMAIN-CONTAINING PROTEIN"/>
    <property type="match status" value="1"/>
</dbReference>
<proteinExistence type="predicted"/>
<dbReference type="Proteomes" id="UP000257109">
    <property type="component" value="Unassembled WGS sequence"/>
</dbReference>
<evidence type="ECO:0000313" key="2">
    <source>
        <dbReference type="Proteomes" id="UP000257109"/>
    </source>
</evidence>
<gene>
    <name evidence="1" type="ORF">CR513_54047</name>
</gene>
<protein>
    <submittedName>
        <fullName evidence="1">Uncharacterized protein</fullName>
    </submittedName>
</protein>
<sequence length="134" mass="15121">MAHCQQLDRDKVKADVYPLGAIENDKRTLRRLTAGFFLSGTILYKRSADLTLLRYVEGQKAKGIMEQVHEGTFGTHTNGHTLARKILRAEPKASNGHRLILVAINYFTKWEEAASYASVTKSILVKFIKKDIIC</sequence>
<feature type="non-terminal residue" evidence="1">
    <location>
        <position position="1"/>
    </location>
</feature>
<comment type="caution">
    <text evidence="1">The sequence shown here is derived from an EMBL/GenBank/DDBJ whole genome shotgun (WGS) entry which is preliminary data.</text>
</comment>
<reference evidence="1" key="1">
    <citation type="submission" date="2018-05" db="EMBL/GenBank/DDBJ databases">
        <title>Draft genome of Mucuna pruriens seed.</title>
        <authorList>
            <person name="Nnadi N.E."/>
            <person name="Vos R."/>
            <person name="Hasami M.H."/>
            <person name="Devisetty U.K."/>
            <person name="Aguiy J.C."/>
        </authorList>
    </citation>
    <scope>NUCLEOTIDE SEQUENCE [LARGE SCALE GENOMIC DNA]</scope>
    <source>
        <strain evidence="1">JCA_2017</strain>
    </source>
</reference>
<dbReference type="AlphaFoldDB" id="A0A371EM96"/>
<dbReference type="OrthoDB" id="2016337at2759"/>
<name>A0A371EM96_MUCPR</name>